<evidence type="ECO:0000256" key="1">
    <source>
        <dbReference type="SAM" id="Phobius"/>
    </source>
</evidence>
<accession>A0A016TLD8</accession>
<proteinExistence type="predicted"/>
<keyword evidence="1" id="KW-0472">Membrane</keyword>
<sequence length="78" mass="9029">MILKCLWRKVLSRFCNQEIRLFFRGLHVVVAAVAALGRTAQLVQHLAPDQPGIFGVRFFPTWIKEICFTNLATWQAER</sequence>
<feature type="transmembrane region" description="Helical" evidence="1">
    <location>
        <begin position="21"/>
        <end position="40"/>
    </location>
</feature>
<dbReference type="AlphaFoldDB" id="A0A016TLD8"/>
<reference evidence="3" key="1">
    <citation type="journal article" date="2015" name="Nat. Genet.">
        <title>The genome and transcriptome of the zoonotic hookworm Ancylostoma ceylanicum identify infection-specific gene families.</title>
        <authorList>
            <person name="Schwarz E.M."/>
            <person name="Hu Y."/>
            <person name="Antoshechkin I."/>
            <person name="Miller M.M."/>
            <person name="Sternberg P.W."/>
            <person name="Aroian R.V."/>
        </authorList>
    </citation>
    <scope>NUCLEOTIDE SEQUENCE</scope>
    <source>
        <strain evidence="3">HY135</strain>
    </source>
</reference>
<dbReference type="EMBL" id="JARK01001430">
    <property type="protein sequence ID" value="EYC03462.1"/>
    <property type="molecule type" value="Genomic_DNA"/>
</dbReference>
<protein>
    <submittedName>
        <fullName evidence="2">Uncharacterized protein</fullName>
    </submittedName>
</protein>
<keyword evidence="3" id="KW-1185">Reference proteome</keyword>
<comment type="caution">
    <text evidence="2">The sequence shown here is derived from an EMBL/GenBank/DDBJ whole genome shotgun (WGS) entry which is preliminary data.</text>
</comment>
<keyword evidence="1" id="KW-0812">Transmembrane</keyword>
<evidence type="ECO:0000313" key="2">
    <source>
        <dbReference type="EMBL" id="EYC03462.1"/>
    </source>
</evidence>
<dbReference type="Proteomes" id="UP000024635">
    <property type="component" value="Unassembled WGS sequence"/>
</dbReference>
<name>A0A016TLD8_9BILA</name>
<organism evidence="2 3">
    <name type="scientific">Ancylostoma ceylanicum</name>
    <dbReference type="NCBI Taxonomy" id="53326"/>
    <lineage>
        <taxon>Eukaryota</taxon>
        <taxon>Metazoa</taxon>
        <taxon>Ecdysozoa</taxon>
        <taxon>Nematoda</taxon>
        <taxon>Chromadorea</taxon>
        <taxon>Rhabditida</taxon>
        <taxon>Rhabditina</taxon>
        <taxon>Rhabditomorpha</taxon>
        <taxon>Strongyloidea</taxon>
        <taxon>Ancylostomatidae</taxon>
        <taxon>Ancylostomatinae</taxon>
        <taxon>Ancylostoma</taxon>
    </lineage>
</organism>
<gene>
    <name evidence="2" type="primary">Acey_s0094.g2773</name>
    <name evidence="2" type="ORF">Y032_0094g2773</name>
</gene>
<evidence type="ECO:0000313" key="3">
    <source>
        <dbReference type="Proteomes" id="UP000024635"/>
    </source>
</evidence>
<keyword evidence="1" id="KW-1133">Transmembrane helix</keyword>